<name>A0A2A6BRJ1_PRIPA</name>
<accession>A0A8R1YZJ4</accession>
<protein>
    <submittedName>
        <fullName evidence="1">Uncharacterized protein</fullName>
    </submittedName>
</protein>
<dbReference type="Proteomes" id="UP000005239">
    <property type="component" value="Unassembled WGS sequence"/>
</dbReference>
<gene>
    <name evidence="1" type="primary">WBGene00280231</name>
</gene>
<reference evidence="2" key="1">
    <citation type="journal article" date="2008" name="Nat. Genet.">
        <title>The Pristionchus pacificus genome provides a unique perspective on nematode lifestyle and parasitism.</title>
        <authorList>
            <person name="Dieterich C."/>
            <person name="Clifton S.W."/>
            <person name="Schuster L.N."/>
            <person name="Chinwalla A."/>
            <person name="Delehaunty K."/>
            <person name="Dinkelacker I."/>
            <person name="Fulton L."/>
            <person name="Fulton R."/>
            <person name="Godfrey J."/>
            <person name="Minx P."/>
            <person name="Mitreva M."/>
            <person name="Roeseler W."/>
            <person name="Tian H."/>
            <person name="Witte H."/>
            <person name="Yang S.P."/>
            <person name="Wilson R.K."/>
            <person name="Sommer R.J."/>
        </authorList>
    </citation>
    <scope>NUCLEOTIDE SEQUENCE [LARGE SCALE GENOMIC DNA]</scope>
    <source>
        <strain evidence="2">PS312</strain>
    </source>
</reference>
<evidence type="ECO:0000313" key="1">
    <source>
        <dbReference type="EnsemblMetazoa" id="PPA41862.1"/>
    </source>
</evidence>
<sequence length="182" mass="19320">MALPHGFGCTCKSCRYPRRQGPQPGGGTHQRPQQNLTLDGATLASLANLQGGQCALSRQITNLSNLVSQMMERIENNPPLASSQLVAITSPAGPQSHIAPIPYPAAVTYQAAPQTLHHTAPSVPMAPPPLANQLQAQLMAAGPITPTRAVESMQMVATAMQLGEDPAAYFDQMENNNNNMEN</sequence>
<evidence type="ECO:0000313" key="2">
    <source>
        <dbReference type="Proteomes" id="UP000005239"/>
    </source>
</evidence>
<reference evidence="1" key="2">
    <citation type="submission" date="2022-06" db="UniProtKB">
        <authorList>
            <consortium name="EnsemblMetazoa"/>
        </authorList>
    </citation>
    <scope>IDENTIFICATION</scope>
    <source>
        <strain evidence="1">PS312</strain>
    </source>
</reference>
<keyword evidence="2" id="KW-1185">Reference proteome</keyword>
<dbReference type="EnsemblMetazoa" id="PPA41862.1">
    <property type="protein sequence ID" value="PPA41862.1"/>
    <property type="gene ID" value="WBGene00280231"/>
</dbReference>
<dbReference type="AlphaFoldDB" id="A0A2A6BRJ1"/>
<accession>A0A2A6BRJ1</accession>
<organism evidence="1 2">
    <name type="scientific">Pristionchus pacificus</name>
    <name type="common">Parasitic nematode worm</name>
    <dbReference type="NCBI Taxonomy" id="54126"/>
    <lineage>
        <taxon>Eukaryota</taxon>
        <taxon>Metazoa</taxon>
        <taxon>Ecdysozoa</taxon>
        <taxon>Nematoda</taxon>
        <taxon>Chromadorea</taxon>
        <taxon>Rhabditida</taxon>
        <taxon>Rhabditina</taxon>
        <taxon>Diplogasteromorpha</taxon>
        <taxon>Diplogasteroidea</taxon>
        <taxon>Neodiplogasteridae</taxon>
        <taxon>Pristionchus</taxon>
    </lineage>
</organism>
<proteinExistence type="predicted"/>